<feature type="transmembrane region" description="Helical" evidence="1">
    <location>
        <begin position="97"/>
        <end position="121"/>
    </location>
</feature>
<evidence type="ECO:0000256" key="1">
    <source>
        <dbReference type="SAM" id="Phobius"/>
    </source>
</evidence>
<keyword evidence="1" id="KW-0472">Membrane</keyword>
<name>A0A8T3BZB7_DENNO</name>
<sequence>MRCRNFLVGGFGQISLEIYGAIFFYYFFENLGETVKVILIFLVCDFLLFERTSVLLKNLGVNAAATTGYATIFMNLIGSSNGDSSGKFSGEARVIEAIILMLVGLYMEVVWIIIEVLELVLGRSISHLDLRWLLFWSLKNQSYLLET</sequence>
<feature type="transmembrane region" description="Helical" evidence="1">
    <location>
        <begin position="59"/>
        <end position="77"/>
    </location>
</feature>
<organism evidence="2 3">
    <name type="scientific">Dendrobium nobile</name>
    <name type="common">Orchid</name>
    <dbReference type="NCBI Taxonomy" id="94219"/>
    <lineage>
        <taxon>Eukaryota</taxon>
        <taxon>Viridiplantae</taxon>
        <taxon>Streptophyta</taxon>
        <taxon>Embryophyta</taxon>
        <taxon>Tracheophyta</taxon>
        <taxon>Spermatophyta</taxon>
        <taxon>Magnoliopsida</taxon>
        <taxon>Liliopsida</taxon>
        <taxon>Asparagales</taxon>
        <taxon>Orchidaceae</taxon>
        <taxon>Epidendroideae</taxon>
        <taxon>Malaxideae</taxon>
        <taxon>Dendrobiinae</taxon>
        <taxon>Dendrobium</taxon>
    </lineage>
</organism>
<evidence type="ECO:0000313" key="3">
    <source>
        <dbReference type="Proteomes" id="UP000829196"/>
    </source>
</evidence>
<protein>
    <submittedName>
        <fullName evidence="2">Uncharacterized protein</fullName>
    </submittedName>
</protein>
<feature type="transmembrane region" description="Helical" evidence="1">
    <location>
        <begin position="7"/>
        <end position="28"/>
    </location>
</feature>
<keyword evidence="1" id="KW-0812">Transmembrane</keyword>
<proteinExistence type="predicted"/>
<evidence type="ECO:0000313" key="2">
    <source>
        <dbReference type="EMBL" id="KAI0524656.1"/>
    </source>
</evidence>
<dbReference type="Proteomes" id="UP000829196">
    <property type="component" value="Unassembled WGS sequence"/>
</dbReference>
<dbReference type="EMBL" id="JAGYWB010000004">
    <property type="protein sequence ID" value="KAI0524656.1"/>
    <property type="molecule type" value="Genomic_DNA"/>
</dbReference>
<gene>
    <name evidence="2" type="ORF">KFK09_004034</name>
</gene>
<feature type="transmembrane region" description="Helical" evidence="1">
    <location>
        <begin position="34"/>
        <end position="52"/>
    </location>
</feature>
<comment type="caution">
    <text evidence="2">The sequence shown here is derived from an EMBL/GenBank/DDBJ whole genome shotgun (WGS) entry which is preliminary data.</text>
</comment>
<dbReference type="AlphaFoldDB" id="A0A8T3BZB7"/>
<accession>A0A8T3BZB7</accession>
<reference evidence="2" key="1">
    <citation type="journal article" date="2022" name="Front. Genet.">
        <title>Chromosome-Scale Assembly of the Dendrobium nobile Genome Provides Insights Into the Molecular Mechanism of the Biosynthesis of the Medicinal Active Ingredient of Dendrobium.</title>
        <authorList>
            <person name="Xu Q."/>
            <person name="Niu S.-C."/>
            <person name="Li K.-L."/>
            <person name="Zheng P.-J."/>
            <person name="Zhang X.-J."/>
            <person name="Jia Y."/>
            <person name="Liu Y."/>
            <person name="Niu Y.-X."/>
            <person name="Yu L.-H."/>
            <person name="Chen D.-F."/>
            <person name="Zhang G.-Q."/>
        </authorList>
    </citation>
    <scope>NUCLEOTIDE SEQUENCE</scope>
    <source>
        <tissue evidence="2">Leaf</tissue>
    </source>
</reference>
<keyword evidence="1" id="KW-1133">Transmembrane helix</keyword>
<keyword evidence="3" id="KW-1185">Reference proteome</keyword>